<dbReference type="GO" id="GO:0051205">
    <property type="term" value="P:protein insertion into membrane"/>
    <property type="evidence" value="ECO:0007669"/>
    <property type="project" value="UniProtKB-UniRule"/>
</dbReference>
<dbReference type="PANTHER" id="PTHR37482">
    <property type="entry name" value="OUTER MEMBRANE PROTEIN ASSEMBLY FACTOR BAME"/>
    <property type="match status" value="1"/>
</dbReference>
<dbReference type="GO" id="GO:0043165">
    <property type="term" value="P:Gram-negative-bacterium-type cell outer membrane assembly"/>
    <property type="evidence" value="ECO:0007669"/>
    <property type="project" value="UniProtKB-UniRule"/>
</dbReference>
<dbReference type="KEGG" id="rme:Rmet_2975"/>
<evidence type="ECO:0000313" key="8">
    <source>
        <dbReference type="Proteomes" id="UP000002429"/>
    </source>
</evidence>
<evidence type="ECO:0000259" key="6">
    <source>
        <dbReference type="Pfam" id="PF04355"/>
    </source>
</evidence>
<evidence type="ECO:0000313" key="7">
    <source>
        <dbReference type="EMBL" id="ABF09848.1"/>
    </source>
</evidence>
<dbReference type="HOGENOM" id="CLU_083835_1_0_4"/>
<dbReference type="InterPro" id="IPR026592">
    <property type="entry name" value="BamE"/>
</dbReference>
<reference evidence="8" key="1">
    <citation type="journal article" date="2010" name="PLoS ONE">
        <title>The complete genome sequence of Cupriavidus metallidurans strain CH34, a master survivalist in harsh and anthropogenic environments.</title>
        <authorList>
            <person name="Janssen P.J."/>
            <person name="Van Houdt R."/>
            <person name="Moors H."/>
            <person name="Monsieurs P."/>
            <person name="Morin N."/>
            <person name="Michaux A."/>
            <person name="Benotmane M.A."/>
            <person name="Leys N."/>
            <person name="Vallaeys T."/>
            <person name="Lapidus A."/>
            <person name="Monchy S."/>
            <person name="Medigue C."/>
            <person name="Taghavi S."/>
            <person name="McCorkle S."/>
            <person name="Dunn J."/>
            <person name="van der Lelie D."/>
            <person name="Mergeay M."/>
        </authorList>
    </citation>
    <scope>NUCLEOTIDE SEQUENCE [LARGE SCALE GENOMIC DNA]</scope>
    <source>
        <strain evidence="8">ATCC 43123 / DSM 2839 / NBRC 102507 / CH34</strain>
    </source>
</reference>
<feature type="region of interest" description="Disordered" evidence="5">
    <location>
        <begin position="227"/>
        <end position="258"/>
    </location>
</feature>
<comment type="function">
    <text evidence="4">Part of the outer membrane protein assembly complex, which is involved in assembly and insertion of beta-barrel proteins into the outer membrane.</text>
</comment>
<dbReference type="Pfam" id="PF04355">
    <property type="entry name" value="BamE"/>
    <property type="match status" value="1"/>
</dbReference>
<evidence type="ECO:0000256" key="5">
    <source>
        <dbReference type="SAM" id="MobiDB-lite"/>
    </source>
</evidence>
<evidence type="ECO:0000256" key="3">
    <source>
        <dbReference type="ARBA" id="ARBA00023237"/>
    </source>
</evidence>
<protein>
    <recommendedName>
        <fullName evidence="4">Outer membrane protein assembly factor BamE</fullName>
    </recommendedName>
</protein>
<sequence>MTRTRRSPRSDQNAPGRAGCLRSLWGVPVPVSTHSRLEARYMRSFRSSAMRPALVSSLLAAALLAGACSAYDSTSRKVADAITPYRINIVQGNFVSREAVSQLREGMTRDQVRFLLGTPLLTDVFHADRWDYYFSFRRGSRPVVQSRQFTVYFEGDKLVRWVGNELPSEYELIAEIDGMKAAQKNQTPGKIVFGGEPAPASAPAAMPASAPAAMPVAAASEPAAAPAAVAPAAAEAAQQKPAEAPASAASDVPAKPAS</sequence>
<dbReference type="Gene3D" id="3.30.1450.10">
    <property type="match status" value="1"/>
</dbReference>
<name>Q1LJ28_CUPMC</name>
<keyword evidence="7" id="KW-0449">Lipoprotein</keyword>
<accession>Q1LJ28</accession>
<proteinExistence type="inferred from homology"/>
<organism evidence="7 8">
    <name type="scientific">Cupriavidus metallidurans (strain ATCC 43123 / DSM 2839 / NBRC 102507 / CH34)</name>
    <name type="common">Ralstonia metallidurans</name>
    <dbReference type="NCBI Taxonomy" id="266264"/>
    <lineage>
        <taxon>Bacteria</taxon>
        <taxon>Pseudomonadati</taxon>
        <taxon>Pseudomonadota</taxon>
        <taxon>Betaproteobacteria</taxon>
        <taxon>Burkholderiales</taxon>
        <taxon>Burkholderiaceae</taxon>
        <taxon>Cupriavidus</taxon>
    </lineage>
</organism>
<feature type="domain" description="Outer membrane protein assembly factor BamE" evidence="6">
    <location>
        <begin position="92"/>
        <end position="162"/>
    </location>
</feature>
<comment type="subunit">
    <text evidence="4">Part of the Bam complex.</text>
</comment>
<keyword evidence="1 4" id="KW-0732">Signal</keyword>
<gene>
    <name evidence="7" type="primary">omlA</name>
    <name evidence="4" type="synonym">bamE</name>
    <name evidence="7" type="ordered locus">Rmet_2975</name>
</gene>
<dbReference type="GO" id="GO:0030674">
    <property type="term" value="F:protein-macromolecule adaptor activity"/>
    <property type="evidence" value="ECO:0007669"/>
    <property type="project" value="TreeGrafter"/>
</dbReference>
<dbReference type="Proteomes" id="UP000002429">
    <property type="component" value="Chromosome"/>
</dbReference>
<dbReference type="AlphaFoldDB" id="Q1LJ28"/>
<dbReference type="PANTHER" id="PTHR37482:SF1">
    <property type="entry name" value="OUTER MEMBRANE PROTEIN ASSEMBLY FACTOR BAME"/>
    <property type="match status" value="1"/>
</dbReference>
<dbReference type="STRING" id="266264.Rmet_2975"/>
<evidence type="ECO:0000256" key="1">
    <source>
        <dbReference type="ARBA" id="ARBA00022729"/>
    </source>
</evidence>
<dbReference type="EMBL" id="CP000352">
    <property type="protein sequence ID" value="ABF09848.1"/>
    <property type="molecule type" value="Genomic_DNA"/>
</dbReference>
<dbReference type="GO" id="GO:1990063">
    <property type="term" value="C:Bam protein complex"/>
    <property type="evidence" value="ECO:0007669"/>
    <property type="project" value="TreeGrafter"/>
</dbReference>
<dbReference type="eggNOG" id="COG2913">
    <property type="taxonomic scope" value="Bacteria"/>
</dbReference>
<dbReference type="HAMAP" id="MF_00925">
    <property type="entry name" value="OM_assembly_BamE"/>
    <property type="match status" value="1"/>
</dbReference>
<keyword evidence="3 4" id="KW-0998">Cell outer membrane</keyword>
<comment type="similarity">
    <text evidence="4">Belongs to the BamE family.</text>
</comment>
<keyword evidence="8" id="KW-1185">Reference proteome</keyword>
<dbReference type="InterPro" id="IPR007450">
    <property type="entry name" value="BamE_dom"/>
</dbReference>
<evidence type="ECO:0000256" key="2">
    <source>
        <dbReference type="ARBA" id="ARBA00023136"/>
    </source>
</evidence>
<comment type="subcellular location">
    <subcellularLocation>
        <location evidence="4">Cell outer membrane</location>
    </subcellularLocation>
</comment>
<keyword evidence="2 4" id="KW-0472">Membrane</keyword>
<dbReference type="InterPro" id="IPR037873">
    <property type="entry name" value="BamE-like"/>
</dbReference>
<evidence type="ECO:0000256" key="4">
    <source>
        <dbReference type="HAMAP-Rule" id="MF_00925"/>
    </source>
</evidence>